<evidence type="ECO:0000313" key="8">
    <source>
        <dbReference type="EMBL" id="VFT78480.1"/>
    </source>
</evidence>
<dbReference type="SMART" id="SM00064">
    <property type="entry name" value="FYVE"/>
    <property type="match status" value="1"/>
</dbReference>
<dbReference type="InterPro" id="IPR052727">
    <property type="entry name" value="Rab4/Rab5_effector"/>
</dbReference>
<dbReference type="SUPFAM" id="SSF57903">
    <property type="entry name" value="FYVE/PHD zinc finger"/>
    <property type="match status" value="1"/>
</dbReference>
<dbReference type="PROSITE" id="PS50178">
    <property type="entry name" value="ZF_FYVE"/>
    <property type="match status" value="1"/>
</dbReference>
<dbReference type="Gene3D" id="3.30.40.10">
    <property type="entry name" value="Zinc/RING finger domain, C3HC4 (zinc finger)"/>
    <property type="match status" value="1"/>
</dbReference>
<dbReference type="EMBL" id="CAADRA010000091">
    <property type="protein sequence ID" value="VFT78480.1"/>
    <property type="molecule type" value="Genomic_DNA"/>
</dbReference>
<dbReference type="Gene3D" id="3.30.530.20">
    <property type="match status" value="1"/>
</dbReference>
<evidence type="ECO:0000313" key="9">
    <source>
        <dbReference type="Proteomes" id="UP000332933"/>
    </source>
</evidence>
<accession>A0A485K8Z2</accession>
<evidence type="ECO:0000256" key="4">
    <source>
        <dbReference type="PROSITE-ProRule" id="PRU00091"/>
    </source>
</evidence>
<reference evidence="7" key="2">
    <citation type="submission" date="2019-06" db="EMBL/GenBank/DDBJ databases">
        <title>Genomics analysis of Aphanomyces spp. identifies a new class of oomycete effector associated with host adaptation.</title>
        <authorList>
            <person name="Gaulin E."/>
        </authorList>
    </citation>
    <scope>NUCLEOTIDE SEQUENCE</scope>
    <source>
        <strain evidence="7">CBS 578.67</strain>
    </source>
</reference>
<protein>
    <submittedName>
        <fullName evidence="8">Aste57867_1261 protein</fullName>
    </submittedName>
</protein>
<keyword evidence="3" id="KW-0862">Zinc</keyword>
<dbReference type="InterPro" id="IPR011011">
    <property type="entry name" value="Znf_FYVE_PHD"/>
</dbReference>
<dbReference type="SUPFAM" id="SSF55961">
    <property type="entry name" value="Bet v1-like"/>
    <property type="match status" value="1"/>
</dbReference>
<sequence>MTQLNAPSIPNPQQSHSARARRHTRIFMSVFPLPSDFFRCPPLQPIDEDNLRAVGSANSIDVIQHARLQDGPIRWVLEADESDLLVYQGADATAPPGTTTWIGTTQVMASVDEVATLFRADTSDAYRDSMRALFPDLLDAATLYTIGGPSKMYPRHFLGIRWKCVRSPSRAVAKHRDFCLLESHHDFEIHGVTRGWAIAMTSLEVSACPDLYPSLGVVRATHYRAGLVFTEAARPGYLDATQLLQTDVGRGVPSWLLAVVMKRRCRLLTQLTQHIRRARLQGTPFLRDHQLIPRHLRSRCFLCQHAFGLFMHKAQCRKCGEVVCRTCSMLWQVQSDSIATTTVRICTACSNARVATSWAQVMRHVAGDTQSTNGSLIPSPTSIAVRSDPVAWRSIQAATASQEVHLPRAVNERRRHRWTFE</sequence>
<dbReference type="CDD" id="cd15745">
    <property type="entry name" value="FYVE_RUFY4"/>
    <property type="match status" value="1"/>
</dbReference>
<evidence type="ECO:0000259" key="6">
    <source>
        <dbReference type="PROSITE" id="PS50178"/>
    </source>
</evidence>
<evidence type="ECO:0000256" key="5">
    <source>
        <dbReference type="SAM" id="MobiDB-lite"/>
    </source>
</evidence>
<dbReference type="AlphaFoldDB" id="A0A485K8Z2"/>
<evidence type="ECO:0000256" key="2">
    <source>
        <dbReference type="ARBA" id="ARBA00022771"/>
    </source>
</evidence>
<evidence type="ECO:0000313" key="7">
    <source>
        <dbReference type="EMBL" id="KAF0719123.1"/>
    </source>
</evidence>
<dbReference type="PANTHER" id="PTHR13510:SF44">
    <property type="entry name" value="RABENOSYN-5"/>
    <property type="match status" value="1"/>
</dbReference>
<feature type="domain" description="FYVE-type" evidence="6">
    <location>
        <begin position="298"/>
        <end position="354"/>
    </location>
</feature>
<dbReference type="Proteomes" id="UP000332933">
    <property type="component" value="Unassembled WGS sequence"/>
</dbReference>
<organism evidence="8 9">
    <name type="scientific">Aphanomyces stellatus</name>
    <dbReference type="NCBI Taxonomy" id="120398"/>
    <lineage>
        <taxon>Eukaryota</taxon>
        <taxon>Sar</taxon>
        <taxon>Stramenopiles</taxon>
        <taxon>Oomycota</taxon>
        <taxon>Saprolegniomycetes</taxon>
        <taxon>Saprolegniales</taxon>
        <taxon>Verrucalvaceae</taxon>
        <taxon>Aphanomyces</taxon>
    </lineage>
</organism>
<dbReference type="InterPro" id="IPR013083">
    <property type="entry name" value="Znf_RING/FYVE/PHD"/>
</dbReference>
<dbReference type="Pfam" id="PF01363">
    <property type="entry name" value="FYVE"/>
    <property type="match status" value="1"/>
</dbReference>
<keyword evidence="2 4" id="KW-0863">Zinc-finger</keyword>
<dbReference type="EMBL" id="VJMH01000091">
    <property type="protein sequence ID" value="KAF0719123.1"/>
    <property type="molecule type" value="Genomic_DNA"/>
</dbReference>
<dbReference type="InterPro" id="IPR000306">
    <property type="entry name" value="Znf_FYVE"/>
</dbReference>
<dbReference type="PANTHER" id="PTHR13510">
    <property type="entry name" value="FYVE-FINGER-CONTAINING RAB5 EFFECTOR PROTEIN RABENOSYN-5-RELATED"/>
    <property type="match status" value="1"/>
</dbReference>
<dbReference type="OrthoDB" id="57932at2759"/>
<dbReference type="InterPro" id="IPR023393">
    <property type="entry name" value="START-like_dom_sf"/>
</dbReference>
<dbReference type="GO" id="GO:0008270">
    <property type="term" value="F:zinc ion binding"/>
    <property type="evidence" value="ECO:0007669"/>
    <property type="project" value="UniProtKB-KW"/>
</dbReference>
<keyword evidence="1" id="KW-0479">Metal-binding</keyword>
<dbReference type="InterPro" id="IPR017455">
    <property type="entry name" value="Znf_FYVE-rel"/>
</dbReference>
<proteinExistence type="predicted"/>
<feature type="region of interest" description="Disordered" evidence="5">
    <location>
        <begin position="1"/>
        <end position="20"/>
    </location>
</feature>
<evidence type="ECO:0000256" key="1">
    <source>
        <dbReference type="ARBA" id="ARBA00022723"/>
    </source>
</evidence>
<evidence type="ECO:0000256" key="3">
    <source>
        <dbReference type="ARBA" id="ARBA00022833"/>
    </source>
</evidence>
<name>A0A485K8Z2_9STRA</name>
<reference evidence="8 9" key="1">
    <citation type="submission" date="2019-03" db="EMBL/GenBank/DDBJ databases">
        <authorList>
            <person name="Gaulin E."/>
            <person name="Dumas B."/>
        </authorList>
    </citation>
    <scope>NUCLEOTIDE SEQUENCE [LARGE SCALE GENOMIC DNA]</scope>
    <source>
        <strain evidence="8">CBS 568.67</strain>
    </source>
</reference>
<gene>
    <name evidence="8" type="primary">Aste57867_1261</name>
    <name evidence="7" type="ORF">As57867_001260</name>
    <name evidence="8" type="ORF">ASTE57867_1261</name>
</gene>
<keyword evidence="9" id="KW-1185">Reference proteome</keyword>
<feature type="compositionally biased region" description="Polar residues" evidence="5">
    <location>
        <begin position="1"/>
        <end position="17"/>
    </location>
</feature>